<dbReference type="AlphaFoldDB" id="A0A835Q505"/>
<dbReference type="Proteomes" id="UP000639772">
    <property type="component" value="Chromosome 10"/>
</dbReference>
<accession>A0A835Q505</accession>
<dbReference type="EMBL" id="JADCNM010000010">
    <property type="protein sequence ID" value="KAG0465784.1"/>
    <property type="molecule type" value="Genomic_DNA"/>
</dbReference>
<proteinExistence type="predicted"/>
<feature type="compositionally biased region" description="Basic and acidic residues" evidence="1">
    <location>
        <begin position="53"/>
        <end position="99"/>
    </location>
</feature>
<feature type="region of interest" description="Disordered" evidence="1">
    <location>
        <begin position="18"/>
        <end position="117"/>
    </location>
</feature>
<name>A0A835Q505_VANPL</name>
<gene>
    <name evidence="2" type="ORF">HPP92_019948</name>
</gene>
<evidence type="ECO:0000313" key="3">
    <source>
        <dbReference type="Proteomes" id="UP000639772"/>
    </source>
</evidence>
<protein>
    <submittedName>
        <fullName evidence="2">Uncharacterized protein</fullName>
    </submittedName>
</protein>
<organism evidence="2 3">
    <name type="scientific">Vanilla planifolia</name>
    <name type="common">Vanilla</name>
    <dbReference type="NCBI Taxonomy" id="51239"/>
    <lineage>
        <taxon>Eukaryota</taxon>
        <taxon>Viridiplantae</taxon>
        <taxon>Streptophyta</taxon>
        <taxon>Embryophyta</taxon>
        <taxon>Tracheophyta</taxon>
        <taxon>Spermatophyta</taxon>
        <taxon>Magnoliopsida</taxon>
        <taxon>Liliopsida</taxon>
        <taxon>Asparagales</taxon>
        <taxon>Orchidaceae</taxon>
        <taxon>Vanilloideae</taxon>
        <taxon>Vanilleae</taxon>
        <taxon>Vanilla</taxon>
    </lineage>
</organism>
<comment type="caution">
    <text evidence="2">The sequence shown here is derived from an EMBL/GenBank/DDBJ whole genome shotgun (WGS) entry which is preliminary data.</text>
</comment>
<sequence length="149" mass="17144">MRRFNSYGEDLEEVVRKDWPRREVDKDRTASHHRAYPRAEKLWKASSSSPRNRSIDDDWEPIRPPRKRIEHESDGFDRRKTFDRYRDGGGGSVDRDRSMHASSPRSSHGSERMYRSESLSCLRKGFPKGLDQKGIGLGGKLAGVLRGGD</sequence>
<evidence type="ECO:0000313" key="2">
    <source>
        <dbReference type="EMBL" id="KAG0465784.1"/>
    </source>
</evidence>
<reference evidence="2 3" key="1">
    <citation type="journal article" date="2020" name="Nat. Food">
        <title>A phased Vanilla planifolia genome enables genetic improvement of flavour and production.</title>
        <authorList>
            <person name="Hasing T."/>
            <person name="Tang H."/>
            <person name="Brym M."/>
            <person name="Khazi F."/>
            <person name="Huang T."/>
            <person name="Chambers A.H."/>
        </authorList>
    </citation>
    <scope>NUCLEOTIDE SEQUENCE [LARGE SCALE GENOMIC DNA]</scope>
    <source>
        <tissue evidence="2">Leaf</tissue>
    </source>
</reference>
<feature type="compositionally biased region" description="Basic and acidic residues" evidence="1">
    <location>
        <begin position="18"/>
        <end position="30"/>
    </location>
</feature>
<evidence type="ECO:0000256" key="1">
    <source>
        <dbReference type="SAM" id="MobiDB-lite"/>
    </source>
</evidence>